<feature type="region of interest" description="Disordered" evidence="9">
    <location>
        <begin position="1"/>
        <end position="22"/>
    </location>
</feature>
<evidence type="ECO:0000313" key="13">
    <source>
        <dbReference type="Proteomes" id="UP000024404"/>
    </source>
</evidence>
<dbReference type="Gene3D" id="1.20.1070.10">
    <property type="entry name" value="Rhodopsin 7-helix transmembrane proteins"/>
    <property type="match status" value="1"/>
</dbReference>
<name>A0A8R1TST8_ONCVO</name>
<dbReference type="EnsemblMetazoa" id="OVOC371.1">
    <property type="protein sequence ID" value="OVOC371.1"/>
    <property type="gene ID" value="WBGene00237180"/>
</dbReference>
<dbReference type="InterPro" id="IPR000276">
    <property type="entry name" value="GPCR_Rhodpsn"/>
</dbReference>
<dbReference type="PANTHER" id="PTHR24249">
    <property type="entry name" value="HISTAMINE RECEPTOR-RELATED G-PROTEIN COUPLED RECEPTOR"/>
    <property type="match status" value="1"/>
</dbReference>
<organism evidence="12 13">
    <name type="scientific">Onchocerca volvulus</name>
    <dbReference type="NCBI Taxonomy" id="6282"/>
    <lineage>
        <taxon>Eukaryota</taxon>
        <taxon>Metazoa</taxon>
        <taxon>Ecdysozoa</taxon>
        <taxon>Nematoda</taxon>
        <taxon>Chromadorea</taxon>
        <taxon>Rhabditida</taxon>
        <taxon>Spirurina</taxon>
        <taxon>Spiruromorpha</taxon>
        <taxon>Filarioidea</taxon>
        <taxon>Onchocercidae</taxon>
        <taxon>Onchocerca</taxon>
    </lineage>
</organism>
<reference evidence="13" key="1">
    <citation type="submission" date="2013-10" db="EMBL/GenBank/DDBJ databases">
        <title>Genome sequencing of Onchocerca volvulus.</title>
        <authorList>
            <person name="Cotton J."/>
            <person name="Tsai J."/>
            <person name="Stanley E."/>
            <person name="Tracey A."/>
            <person name="Holroyd N."/>
            <person name="Lustigman S."/>
            <person name="Berriman M."/>
        </authorList>
    </citation>
    <scope>NUCLEOTIDE SEQUENCE</scope>
</reference>
<feature type="transmembrane region" description="Helical" evidence="10">
    <location>
        <begin position="345"/>
        <end position="368"/>
    </location>
</feature>
<comment type="subcellular location">
    <subcellularLocation>
        <location evidence="1">Cell membrane</location>
        <topology evidence="1">Multi-pass membrane protein</topology>
    </subcellularLocation>
</comment>
<keyword evidence="7" id="KW-0675">Receptor</keyword>
<feature type="transmembrane region" description="Helical" evidence="10">
    <location>
        <begin position="238"/>
        <end position="262"/>
    </location>
</feature>
<evidence type="ECO:0000256" key="5">
    <source>
        <dbReference type="ARBA" id="ARBA00023040"/>
    </source>
</evidence>
<dbReference type="PROSITE" id="PS50262">
    <property type="entry name" value="G_PROTEIN_RECEP_F1_2"/>
    <property type="match status" value="1"/>
</dbReference>
<keyword evidence="2" id="KW-1003">Cell membrane</keyword>
<keyword evidence="5" id="KW-0297">G-protein coupled receptor</keyword>
<dbReference type="AlphaFoldDB" id="A0A8R1TST8"/>
<feature type="transmembrane region" description="Helical" evidence="10">
    <location>
        <begin position="110"/>
        <end position="131"/>
    </location>
</feature>
<reference evidence="12" key="2">
    <citation type="submission" date="2022-06" db="UniProtKB">
        <authorList>
            <consortium name="EnsemblMetazoa"/>
        </authorList>
    </citation>
    <scope>IDENTIFICATION</scope>
</reference>
<evidence type="ECO:0000256" key="2">
    <source>
        <dbReference type="ARBA" id="ARBA00022475"/>
    </source>
</evidence>
<keyword evidence="13" id="KW-1185">Reference proteome</keyword>
<evidence type="ECO:0000256" key="9">
    <source>
        <dbReference type="SAM" id="MobiDB-lite"/>
    </source>
</evidence>
<evidence type="ECO:0000256" key="1">
    <source>
        <dbReference type="ARBA" id="ARBA00004651"/>
    </source>
</evidence>
<feature type="compositionally biased region" description="Low complexity" evidence="9">
    <location>
        <begin position="1"/>
        <end position="20"/>
    </location>
</feature>
<dbReference type="EMBL" id="CMVM020000020">
    <property type="status" value="NOT_ANNOTATED_CDS"/>
    <property type="molecule type" value="Genomic_DNA"/>
</dbReference>
<dbReference type="SUPFAM" id="SSF81321">
    <property type="entry name" value="Family A G protein-coupled receptor-like"/>
    <property type="match status" value="1"/>
</dbReference>
<evidence type="ECO:0000256" key="10">
    <source>
        <dbReference type="SAM" id="Phobius"/>
    </source>
</evidence>
<dbReference type="Pfam" id="PF00001">
    <property type="entry name" value="7tm_1"/>
    <property type="match status" value="1"/>
</dbReference>
<keyword evidence="6 10" id="KW-0472">Membrane</keyword>
<dbReference type="PRINTS" id="PR00237">
    <property type="entry name" value="GPCRRHODOPSN"/>
</dbReference>
<feature type="domain" description="G-protein coupled receptors family 1 profile" evidence="11">
    <location>
        <begin position="48"/>
        <end position="367"/>
    </location>
</feature>
<evidence type="ECO:0000256" key="8">
    <source>
        <dbReference type="ARBA" id="ARBA00023224"/>
    </source>
</evidence>
<keyword evidence="4 10" id="KW-1133">Transmembrane helix</keyword>
<evidence type="ECO:0000313" key="12">
    <source>
        <dbReference type="EnsemblMetazoa" id="OVOC371.1"/>
    </source>
</evidence>
<dbReference type="PANTHER" id="PTHR24249:SF372">
    <property type="entry name" value="G-PROTEIN COUPLED RECEPTORS FAMILY 1 PROFILE DOMAIN-CONTAINING PROTEIN"/>
    <property type="match status" value="1"/>
</dbReference>
<keyword evidence="3 10" id="KW-0812">Transmembrane</keyword>
<evidence type="ECO:0000256" key="4">
    <source>
        <dbReference type="ARBA" id="ARBA00022989"/>
    </source>
</evidence>
<keyword evidence="8" id="KW-0807">Transducer</keyword>
<feature type="transmembrane region" description="Helical" evidence="10">
    <location>
        <begin position="33"/>
        <end position="56"/>
    </location>
</feature>
<evidence type="ECO:0000259" key="11">
    <source>
        <dbReference type="PROSITE" id="PS50262"/>
    </source>
</evidence>
<proteinExistence type="predicted"/>
<sequence>MQFSNDSFLSVNNSSSSSSSIPTWMPPTQGAHIFGAIFIGCGIAAIIFNITVMITLSHLRRNIMSHIFYLLIFNFAIIDLLKSICSVIWALKMLPAGISTSMFFMKADQFALMILRFANLATILNLLVLTLNEYIYIIYPFHYRRFVTNMRVTILIVICWIISWGFTLSILFVGSQKQSIYIKPDCLMKQKYFNDSANSNATATVRAPAITTTNISHSLLFPSSCFVRNSQISNNTEYIYNISVIIFCFICLVISVICYSGLIRVISKIIKSDAMSVNSEYQCDNGMNNDFSRAKKQLLKRYKYVIVIGSVLAIYTVYLISYSAIKFLFVSRLRSSRMGISLTAMYYIRWGFQTLMCLNALLQPLCYFRTHEFRSAFKSVIFCSNCGTTAAEATYLSISESRRRTVFENSNKMIKLKRNIHSLELHNF</sequence>
<dbReference type="CDD" id="cd00637">
    <property type="entry name" value="7tm_classA_rhodopsin-like"/>
    <property type="match status" value="1"/>
</dbReference>
<evidence type="ECO:0000256" key="6">
    <source>
        <dbReference type="ARBA" id="ARBA00023136"/>
    </source>
</evidence>
<evidence type="ECO:0000256" key="3">
    <source>
        <dbReference type="ARBA" id="ARBA00022692"/>
    </source>
</evidence>
<dbReference type="Proteomes" id="UP000024404">
    <property type="component" value="Unassembled WGS sequence"/>
</dbReference>
<dbReference type="InterPro" id="IPR017452">
    <property type="entry name" value="GPCR_Rhodpsn_7TM"/>
</dbReference>
<accession>A0A8R1TST8</accession>
<feature type="transmembrane region" description="Helical" evidence="10">
    <location>
        <begin position="152"/>
        <end position="174"/>
    </location>
</feature>
<feature type="transmembrane region" description="Helical" evidence="10">
    <location>
        <begin position="68"/>
        <end position="90"/>
    </location>
</feature>
<evidence type="ECO:0000256" key="7">
    <source>
        <dbReference type="ARBA" id="ARBA00023170"/>
    </source>
</evidence>
<feature type="transmembrane region" description="Helical" evidence="10">
    <location>
        <begin position="302"/>
        <end position="325"/>
    </location>
</feature>
<protein>
    <submittedName>
        <fullName evidence="12">G_PROTEIN_RECEP_F1_2 domain-containing protein</fullName>
    </submittedName>
</protein>
<dbReference type="InterPro" id="IPR050569">
    <property type="entry name" value="TAAR"/>
</dbReference>
<dbReference type="GO" id="GO:0005886">
    <property type="term" value="C:plasma membrane"/>
    <property type="evidence" value="ECO:0007669"/>
    <property type="project" value="UniProtKB-SubCell"/>
</dbReference>
<dbReference type="GO" id="GO:0004930">
    <property type="term" value="F:G protein-coupled receptor activity"/>
    <property type="evidence" value="ECO:0007669"/>
    <property type="project" value="UniProtKB-KW"/>
</dbReference>